<keyword evidence="7 9" id="KW-0675">Receptor</keyword>
<dbReference type="PANTHER" id="PTHR24249">
    <property type="entry name" value="HISTAMINE RECEPTOR-RELATED G-PROTEIN COUPLED RECEPTOR"/>
    <property type="match status" value="1"/>
</dbReference>
<dbReference type="GeneTree" id="ENSGT01050000244823"/>
<feature type="transmembrane region" description="Helical" evidence="10">
    <location>
        <begin position="64"/>
        <end position="85"/>
    </location>
</feature>
<accession>A0A8C3ZUN5</accession>
<dbReference type="Proteomes" id="UP000694580">
    <property type="component" value="Chromosome 14"/>
</dbReference>
<dbReference type="PRINTS" id="PR00237">
    <property type="entry name" value="GPCRRHODOPSN"/>
</dbReference>
<protein>
    <recommendedName>
        <fullName evidence="11">G-protein coupled receptors family 1 profile domain-containing protein</fullName>
    </recommendedName>
</protein>
<feature type="transmembrane region" description="Helical" evidence="10">
    <location>
        <begin position="301"/>
        <end position="327"/>
    </location>
</feature>
<organism evidence="12 13">
    <name type="scientific">Denticeps clupeoides</name>
    <name type="common">denticle herring</name>
    <dbReference type="NCBI Taxonomy" id="299321"/>
    <lineage>
        <taxon>Eukaryota</taxon>
        <taxon>Metazoa</taxon>
        <taxon>Chordata</taxon>
        <taxon>Craniata</taxon>
        <taxon>Vertebrata</taxon>
        <taxon>Euteleostomi</taxon>
        <taxon>Actinopterygii</taxon>
        <taxon>Neopterygii</taxon>
        <taxon>Teleostei</taxon>
        <taxon>Clupei</taxon>
        <taxon>Clupeiformes</taxon>
        <taxon>Denticipitoidei</taxon>
        <taxon>Denticipitidae</taxon>
        <taxon>Denticeps</taxon>
    </lineage>
</organism>
<feature type="transmembrane region" description="Helical" evidence="10">
    <location>
        <begin position="135"/>
        <end position="158"/>
    </location>
</feature>
<dbReference type="SUPFAM" id="SSF81321">
    <property type="entry name" value="Family A G protein-coupled receptor-like"/>
    <property type="match status" value="2"/>
</dbReference>
<dbReference type="Ensembl" id="ENSDCDT00010014274.1">
    <property type="protein sequence ID" value="ENSDCDP00010013525.1"/>
    <property type="gene ID" value="ENSDCDG00010006192.1"/>
</dbReference>
<comment type="similarity">
    <text evidence="9">Belongs to the G-protein coupled receptor 1 family.</text>
</comment>
<evidence type="ECO:0000256" key="3">
    <source>
        <dbReference type="ARBA" id="ARBA00022692"/>
    </source>
</evidence>
<evidence type="ECO:0000256" key="5">
    <source>
        <dbReference type="ARBA" id="ARBA00023040"/>
    </source>
</evidence>
<reference evidence="12" key="2">
    <citation type="submission" date="2025-05" db="UniProtKB">
        <authorList>
            <consortium name="Ensembl"/>
        </authorList>
    </citation>
    <scope>IDENTIFICATION</scope>
</reference>
<keyword evidence="5 9" id="KW-0297">G-protein coupled receptor</keyword>
<feature type="transmembrane region" description="Helical" evidence="10">
    <location>
        <begin position="269"/>
        <end position="289"/>
    </location>
</feature>
<feature type="transmembrane region" description="Helical" evidence="10">
    <location>
        <begin position="178"/>
        <end position="205"/>
    </location>
</feature>
<keyword evidence="2" id="KW-1003">Cell membrane</keyword>
<evidence type="ECO:0000259" key="11">
    <source>
        <dbReference type="PROSITE" id="PS50262"/>
    </source>
</evidence>
<reference evidence="12 13" key="1">
    <citation type="submission" date="2020-06" db="EMBL/GenBank/DDBJ databases">
        <authorList>
            <consortium name="Wellcome Sanger Institute Data Sharing"/>
        </authorList>
    </citation>
    <scope>NUCLEOTIDE SEQUENCE [LARGE SCALE GENOMIC DNA]</scope>
</reference>
<feature type="transmembrane region" description="Helical" evidence="10">
    <location>
        <begin position="244"/>
        <end position="263"/>
    </location>
</feature>
<dbReference type="AlphaFoldDB" id="A0A8C3ZUN5"/>
<evidence type="ECO:0000313" key="12">
    <source>
        <dbReference type="Ensembl" id="ENSDCDP00010012864.1"/>
    </source>
</evidence>
<keyword evidence="8 9" id="KW-0807">Transducer</keyword>
<evidence type="ECO:0000256" key="6">
    <source>
        <dbReference type="ARBA" id="ARBA00023136"/>
    </source>
</evidence>
<dbReference type="InterPro" id="IPR050569">
    <property type="entry name" value="TAAR"/>
</dbReference>
<comment type="subcellular location">
    <subcellularLocation>
        <location evidence="1">Cell membrane</location>
        <topology evidence="1">Multi-pass membrane protein</topology>
    </subcellularLocation>
</comment>
<keyword evidence="13" id="KW-1185">Reference proteome</keyword>
<dbReference type="GO" id="GO:0001594">
    <property type="term" value="F:trace-amine receptor activity"/>
    <property type="evidence" value="ECO:0007669"/>
    <property type="project" value="TreeGrafter"/>
</dbReference>
<proteinExistence type="inferred from homology"/>
<evidence type="ECO:0000256" key="1">
    <source>
        <dbReference type="ARBA" id="ARBA00004651"/>
    </source>
</evidence>
<feature type="transmembrane region" description="Helical" evidence="10">
    <location>
        <begin position="105"/>
        <end position="123"/>
    </location>
</feature>
<dbReference type="PROSITE" id="PS50262">
    <property type="entry name" value="G_PROTEIN_RECEP_F1_2"/>
    <property type="match status" value="1"/>
</dbReference>
<name>A0A8C3ZUN5_9TELE</name>
<dbReference type="Ensembl" id="ENSDCDT00010013565.1">
    <property type="protein sequence ID" value="ENSDCDP00010012864.1"/>
    <property type="gene ID" value="ENSDCDG00010005864.1"/>
</dbReference>
<dbReference type="Gene3D" id="1.20.1070.10">
    <property type="entry name" value="Rhodopsin 7-helix transmembrane proteins"/>
    <property type="match status" value="2"/>
</dbReference>
<evidence type="ECO:0000256" key="2">
    <source>
        <dbReference type="ARBA" id="ARBA00022475"/>
    </source>
</evidence>
<feature type="domain" description="G-protein coupled receptors family 1 profile" evidence="11">
    <location>
        <begin position="44"/>
        <end position="324"/>
    </location>
</feature>
<dbReference type="PANTHER" id="PTHR24249:SF381">
    <property type="entry name" value="TRACE AMINE ASSOCIATED RECEPTOR 19P-RELATED"/>
    <property type="match status" value="1"/>
</dbReference>
<evidence type="ECO:0000256" key="7">
    <source>
        <dbReference type="ARBA" id="ARBA00023170"/>
    </source>
</evidence>
<feature type="transmembrane region" description="Helical" evidence="10">
    <location>
        <begin position="26"/>
        <end position="52"/>
    </location>
</feature>
<sequence length="355" mass="39447">MRVEEANGTSDCAPCTGRPADMSTEIYVLLYTLTAAAVLLTACGNLLVIVSVCLFRQLHTPTNLLILSLAVTDFLVGILVMPFHMTRLIELCWIFGSAICEVYKLSGLHLTFVSVYNIALIAVDRYLGLSHPFQYRCLVSLNVILAAVLSIWLVSFFYNSSVLYVTNSSIRMCPGQCYYGFVQTIFISDLLITFILPCGTITVLYTRIFVTARRHAVAIRALCTQRDVTIASDKTSTMKSERKAAKILGIVVAVFLACLIKAPRSEHKAAKALSVVVGVFMAALLPYYISSMLTDFIDEQAFTIMVNCFSILFCFNSTINPVIYALFHPWFQKSVKLILTRQIFNPDSSLKNVIS</sequence>
<dbReference type="PROSITE" id="PS00237">
    <property type="entry name" value="G_PROTEIN_RECEP_F1_1"/>
    <property type="match status" value="1"/>
</dbReference>
<evidence type="ECO:0000256" key="4">
    <source>
        <dbReference type="ARBA" id="ARBA00022989"/>
    </source>
</evidence>
<dbReference type="GO" id="GO:0005886">
    <property type="term" value="C:plasma membrane"/>
    <property type="evidence" value="ECO:0007669"/>
    <property type="project" value="UniProtKB-SubCell"/>
</dbReference>
<keyword evidence="6 10" id="KW-0472">Membrane</keyword>
<dbReference type="Pfam" id="PF00001">
    <property type="entry name" value="7tm_1"/>
    <property type="match status" value="2"/>
</dbReference>
<evidence type="ECO:0000313" key="13">
    <source>
        <dbReference type="Proteomes" id="UP000694580"/>
    </source>
</evidence>
<keyword evidence="4 10" id="KW-1133">Transmembrane helix</keyword>
<dbReference type="InterPro" id="IPR000276">
    <property type="entry name" value="GPCR_Rhodpsn"/>
</dbReference>
<evidence type="ECO:0000256" key="8">
    <source>
        <dbReference type="ARBA" id="ARBA00023224"/>
    </source>
</evidence>
<keyword evidence="3 9" id="KW-0812">Transmembrane</keyword>
<evidence type="ECO:0000256" key="9">
    <source>
        <dbReference type="RuleBase" id="RU000688"/>
    </source>
</evidence>
<dbReference type="InterPro" id="IPR017452">
    <property type="entry name" value="GPCR_Rhodpsn_7TM"/>
</dbReference>
<evidence type="ECO:0000256" key="10">
    <source>
        <dbReference type="SAM" id="Phobius"/>
    </source>
</evidence>